<protein>
    <submittedName>
        <fullName evidence="1">Uncharacterized protein</fullName>
    </submittedName>
</protein>
<proteinExistence type="predicted"/>
<evidence type="ECO:0000313" key="1">
    <source>
        <dbReference type="EMBL" id="JAH98271.1"/>
    </source>
</evidence>
<accession>A0A0E9X766</accession>
<dbReference type="AlphaFoldDB" id="A0A0E9X766"/>
<sequence length="79" mass="8760">MGFKLARIICLTSDDTSGSYRLTVVISERYMSLAFSTSCPVVLWSLLRKPSPGDPLCVLVFLSTVMQPQNPIKLQIVLN</sequence>
<dbReference type="EMBL" id="GBXM01010306">
    <property type="protein sequence ID" value="JAH98271.1"/>
    <property type="molecule type" value="Transcribed_RNA"/>
</dbReference>
<name>A0A0E9X766_ANGAN</name>
<organism evidence="1">
    <name type="scientific">Anguilla anguilla</name>
    <name type="common">European freshwater eel</name>
    <name type="synonym">Muraena anguilla</name>
    <dbReference type="NCBI Taxonomy" id="7936"/>
    <lineage>
        <taxon>Eukaryota</taxon>
        <taxon>Metazoa</taxon>
        <taxon>Chordata</taxon>
        <taxon>Craniata</taxon>
        <taxon>Vertebrata</taxon>
        <taxon>Euteleostomi</taxon>
        <taxon>Actinopterygii</taxon>
        <taxon>Neopterygii</taxon>
        <taxon>Teleostei</taxon>
        <taxon>Anguilliformes</taxon>
        <taxon>Anguillidae</taxon>
        <taxon>Anguilla</taxon>
    </lineage>
</organism>
<reference evidence="1" key="1">
    <citation type="submission" date="2014-11" db="EMBL/GenBank/DDBJ databases">
        <authorList>
            <person name="Amaro Gonzalez C."/>
        </authorList>
    </citation>
    <scope>NUCLEOTIDE SEQUENCE</scope>
</reference>
<reference evidence="1" key="2">
    <citation type="journal article" date="2015" name="Fish Shellfish Immunol.">
        <title>Early steps in the European eel (Anguilla anguilla)-Vibrio vulnificus interaction in the gills: Role of the RtxA13 toxin.</title>
        <authorList>
            <person name="Callol A."/>
            <person name="Pajuelo D."/>
            <person name="Ebbesson L."/>
            <person name="Teles M."/>
            <person name="MacKenzie S."/>
            <person name="Amaro C."/>
        </authorList>
    </citation>
    <scope>NUCLEOTIDE SEQUENCE</scope>
</reference>